<dbReference type="PROSITE" id="PS50005">
    <property type="entry name" value="TPR"/>
    <property type="match status" value="2"/>
</dbReference>
<evidence type="ECO:0000256" key="4">
    <source>
        <dbReference type="ARBA" id="ARBA00040133"/>
    </source>
</evidence>
<dbReference type="Pfam" id="PF13877">
    <property type="entry name" value="RPAP3_C"/>
    <property type="match status" value="1"/>
</dbReference>
<sequence length="449" mass="51404">MTAKAAEMQREVRENAEDYQNYLKDLYSWESEIKVKDELLKKASQSPNIVGEQEFPIRNRKTTQTLNETPCTNSPSFQNSGILTDHQNKQKAALEKNKGNEYFKEEKYEQAIEYYSKAMELDPSDAILPANRAIALIKVKRFVEAEEDCNRSLKLDPSFVKAYHRRGTARYNTGKVEQALDDFKKVLSIEPHNKAALQEFERLSKSSKDSPKSGVTEKSKESNSKKRVSFDQPLTNKSRKAAEIEPIKMAAEIIDLSLKHPSLAFVNEIVPFPNNVKIEPSVQIPIAAVNDSKQESLGIEKILNQFSCGKNIEIKNVEIQSAKTVDVIPSPPKNYIQFQQDWTRLEKSSDFQYKYLKQINPTKLPDLFRESLETDILGGILKILKKEFFERKEAILPWLTGLSQVKRISAVTLFLSSDQKSDLEYLLTHIQSNSEGSEEERKMVFQKLK</sequence>
<feature type="repeat" description="TPR" evidence="5">
    <location>
        <begin position="160"/>
        <end position="193"/>
    </location>
</feature>
<dbReference type="SUPFAM" id="SSF48452">
    <property type="entry name" value="TPR-like"/>
    <property type="match status" value="1"/>
</dbReference>
<dbReference type="PANTHER" id="PTHR46423:SF1">
    <property type="entry name" value="RNA POLYMERASE II-ASSOCIATED PROTEIN 3"/>
    <property type="match status" value="1"/>
</dbReference>
<protein>
    <recommendedName>
        <fullName evidence="4">RNA polymerase II-associated protein 3</fullName>
    </recommendedName>
</protein>
<feature type="region of interest" description="Disordered" evidence="6">
    <location>
        <begin position="201"/>
        <end position="237"/>
    </location>
</feature>
<evidence type="ECO:0000256" key="5">
    <source>
        <dbReference type="PROSITE-ProRule" id="PRU00339"/>
    </source>
</evidence>
<evidence type="ECO:0000256" key="2">
    <source>
        <dbReference type="ARBA" id="ARBA00022803"/>
    </source>
</evidence>
<feature type="domain" description="RNA-polymerase II-associated protein 3-like C-terminal" evidence="7">
    <location>
        <begin position="331"/>
        <end position="420"/>
    </location>
</feature>
<keyword evidence="2 5" id="KW-0802">TPR repeat</keyword>
<dbReference type="EMBL" id="CAKKLH010000281">
    <property type="protein sequence ID" value="CAH0108111.1"/>
    <property type="molecule type" value="Genomic_DNA"/>
</dbReference>
<gene>
    <name evidence="8" type="ORF">DGAL_LOCUS11477</name>
</gene>
<keyword evidence="1" id="KW-0677">Repeat</keyword>
<comment type="similarity">
    <text evidence="3">Belongs to the RPAP3 family.</text>
</comment>
<dbReference type="Pfam" id="PF00515">
    <property type="entry name" value="TPR_1"/>
    <property type="match status" value="2"/>
</dbReference>
<dbReference type="InterPro" id="IPR025986">
    <property type="entry name" value="RPAP3-like_C"/>
</dbReference>
<dbReference type="Proteomes" id="UP000789390">
    <property type="component" value="Unassembled WGS sequence"/>
</dbReference>
<feature type="repeat" description="TPR" evidence="5">
    <location>
        <begin position="92"/>
        <end position="125"/>
    </location>
</feature>
<evidence type="ECO:0000313" key="9">
    <source>
        <dbReference type="Proteomes" id="UP000789390"/>
    </source>
</evidence>
<feature type="compositionally biased region" description="Basic and acidic residues" evidence="6">
    <location>
        <begin position="201"/>
        <end position="224"/>
    </location>
</feature>
<comment type="caution">
    <text evidence="8">The sequence shown here is derived from an EMBL/GenBank/DDBJ whole genome shotgun (WGS) entry which is preliminary data.</text>
</comment>
<evidence type="ECO:0000256" key="6">
    <source>
        <dbReference type="SAM" id="MobiDB-lite"/>
    </source>
</evidence>
<dbReference type="AlphaFoldDB" id="A0A8J2S2A1"/>
<proteinExistence type="inferred from homology"/>
<evidence type="ECO:0000256" key="3">
    <source>
        <dbReference type="ARBA" id="ARBA00038275"/>
    </source>
</evidence>
<dbReference type="InterPro" id="IPR019734">
    <property type="entry name" value="TPR_rpt"/>
</dbReference>
<evidence type="ECO:0000313" key="8">
    <source>
        <dbReference type="EMBL" id="CAH0108111.1"/>
    </source>
</evidence>
<organism evidence="8 9">
    <name type="scientific">Daphnia galeata</name>
    <dbReference type="NCBI Taxonomy" id="27404"/>
    <lineage>
        <taxon>Eukaryota</taxon>
        <taxon>Metazoa</taxon>
        <taxon>Ecdysozoa</taxon>
        <taxon>Arthropoda</taxon>
        <taxon>Crustacea</taxon>
        <taxon>Branchiopoda</taxon>
        <taxon>Diplostraca</taxon>
        <taxon>Cladocera</taxon>
        <taxon>Anomopoda</taxon>
        <taxon>Daphniidae</taxon>
        <taxon>Daphnia</taxon>
    </lineage>
</organism>
<dbReference type="PROSITE" id="PS50293">
    <property type="entry name" value="TPR_REGION"/>
    <property type="match status" value="2"/>
</dbReference>
<dbReference type="InterPro" id="IPR051966">
    <property type="entry name" value="RPAP3"/>
</dbReference>
<dbReference type="OrthoDB" id="2942533at2759"/>
<dbReference type="Gene3D" id="1.25.40.10">
    <property type="entry name" value="Tetratricopeptide repeat domain"/>
    <property type="match status" value="1"/>
</dbReference>
<dbReference type="SMART" id="SM00028">
    <property type="entry name" value="TPR"/>
    <property type="match status" value="3"/>
</dbReference>
<accession>A0A8J2S2A1</accession>
<reference evidence="8" key="1">
    <citation type="submission" date="2021-11" db="EMBL/GenBank/DDBJ databases">
        <authorList>
            <person name="Schell T."/>
        </authorList>
    </citation>
    <scope>NUCLEOTIDE SEQUENCE</scope>
    <source>
        <strain evidence="8">M5</strain>
    </source>
</reference>
<dbReference type="PANTHER" id="PTHR46423">
    <property type="entry name" value="RNA POLYMERASE II-ASSOCIATED PROTEIN 3"/>
    <property type="match status" value="1"/>
</dbReference>
<evidence type="ECO:0000256" key="1">
    <source>
        <dbReference type="ARBA" id="ARBA00022737"/>
    </source>
</evidence>
<evidence type="ECO:0000259" key="7">
    <source>
        <dbReference type="Pfam" id="PF13877"/>
    </source>
</evidence>
<name>A0A8J2S2A1_9CRUS</name>
<keyword evidence="9" id="KW-1185">Reference proteome</keyword>
<dbReference type="GO" id="GO:0101031">
    <property type="term" value="C:protein folding chaperone complex"/>
    <property type="evidence" value="ECO:0007669"/>
    <property type="project" value="TreeGrafter"/>
</dbReference>
<dbReference type="InterPro" id="IPR011990">
    <property type="entry name" value="TPR-like_helical_dom_sf"/>
</dbReference>